<sequence length="127" mass="14603">MLEERTALVDESLSANRLYKVDLDTIVPDTVLRTAAYTSGTSCISNPIVILYRSWDSLAILSDSPSECTRCLKLFPSSQDQYRESMTIQILSCQWFTIAIYRLNYFVQSYFNLNLGDWCCFLKKAEN</sequence>
<protein>
    <submittedName>
        <fullName evidence="1">Uncharacterized protein</fullName>
    </submittedName>
</protein>
<proteinExistence type="predicted"/>
<dbReference type="Proteomes" id="UP000886998">
    <property type="component" value="Unassembled WGS sequence"/>
</dbReference>
<accession>A0A8X6JS94</accession>
<evidence type="ECO:0000313" key="1">
    <source>
        <dbReference type="EMBL" id="GFS56038.1"/>
    </source>
</evidence>
<dbReference type="EMBL" id="BMAV01027072">
    <property type="protein sequence ID" value="GFS56038.1"/>
    <property type="molecule type" value="Genomic_DNA"/>
</dbReference>
<evidence type="ECO:0000313" key="2">
    <source>
        <dbReference type="Proteomes" id="UP000886998"/>
    </source>
</evidence>
<keyword evidence="2" id="KW-1185">Reference proteome</keyword>
<dbReference type="AlphaFoldDB" id="A0A8X6JS94"/>
<name>A0A8X6JS94_9ARAC</name>
<gene>
    <name evidence="1" type="ORF">TNIN_394501</name>
</gene>
<organism evidence="1 2">
    <name type="scientific">Trichonephila inaurata madagascariensis</name>
    <dbReference type="NCBI Taxonomy" id="2747483"/>
    <lineage>
        <taxon>Eukaryota</taxon>
        <taxon>Metazoa</taxon>
        <taxon>Ecdysozoa</taxon>
        <taxon>Arthropoda</taxon>
        <taxon>Chelicerata</taxon>
        <taxon>Arachnida</taxon>
        <taxon>Araneae</taxon>
        <taxon>Araneomorphae</taxon>
        <taxon>Entelegynae</taxon>
        <taxon>Araneoidea</taxon>
        <taxon>Nephilidae</taxon>
        <taxon>Trichonephila</taxon>
        <taxon>Trichonephila inaurata</taxon>
    </lineage>
</organism>
<comment type="caution">
    <text evidence="1">The sequence shown here is derived from an EMBL/GenBank/DDBJ whole genome shotgun (WGS) entry which is preliminary data.</text>
</comment>
<reference evidence="1" key="1">
    <citation type="submission" date="2020-08" db="EMBL/GenBank/DDBJ databases">
        <title>Multicomponent nature underlies the extraordinary mechanical properties of spider dragline silk.</title>
        <authorList>
            <person name="Kono N."/>
            <person name="Nakamura H."/>
            <person name="Mori M."/>
            <person name="Yoshida Y."/>
            <person name="Ohtoshi R."/>
            <person name="Malay A.D."/>
            <person name="Moran D.A.P."/>
            <person name="Tomita M."/>
            <person name="Numata K."/>
            <person name="Arakawa K."/>
        </authorList>
    </citation>
    <scope>NUCLEOTIDE SEQUENCE</scope>
</reference>